<feature type="binding site" evidence="6">
    <location>
        <begin position="209"/>
        <end position="213"/>
    </location>
    <ligand>
        <name>ATP</name>
        <dbReference type="ChEBI" id="CHEBI:30616"/>
    </ligand>
</feature>
<dbReference type="InterPro" id="IPR000890">
    <property type="entry name" value="Aliphatic_acid_kin_short-chain"/>
</dbReference>
<keyword evidence="5 6" id="KW-0067">ATP-binding</keyword>
<comment type="subunit">
    <text evidence="6">Homodimer.</text>
</comment>
<dbReference type="PROSITE" id="PS01076">
    <property type="entry name" value="ACETATE_KINASE_2"/>
    <property type="match status" value="1"/>
</dbReference>
<evidence type="ECO:0000256" key="1">
    <source>
        <dbReference type="ARBA" id="ARBA00008748"/>
    </source>
</evidence>
<dbReference type="InterPro" id="IPR023865">
    <property type="entry name" value="Aliphatic_acid_kinase_CS"/>
</dbReference>
<dbReference type="Proteomes" id="UP001168528">
    <property type="component" value="Unassembled WGS sequence"/>
</dbReference>
<feature type="site" description="Transition state stabilizer" evidence="6">
    <location>
        <position position="242"/>
    </location>
</feature>
<comment type="pathway">
    <text evidence="6">Metabolic intermediate biosynthesis; acetyl-CoA biosynthesis; acetyl-CoA from acetate: step 1/2.</text>
</comment>
<comment type="cofactor">
    <cofactor evidence="6">
        <name>Mg(2+)</name>
        <dbReference type="ChEBI" id="CHEBI:18420"/>
    </cofactor>
    <cofactor evidence="6">
        <name>Mn(2+)</name>
        <dbReference type="ChEBI" id="CHEBI:29035"/>
    </cofactor>
    <text evidence="6">Mg(2+). Can also accept Mn(2+).</text>
</comment>
<comment type="subcellular location">
    <subcellularLocation>
        <location evidence="6">Cytoplasm</location>
    </subcellularLocation>
</comment>
<evidence type="ECO:0000256" key="5">
    <source>
        <dbReference type="ARBA" id="ARBA00022840"/>
    </source>
</evidence>
<keyword evidence="6" id="KW-0963">Cytoplasm</keyword>
<comment type="catalytic activity">
    <reaction evidence="6">
        <text>acetate + ATP = acetyl phosphate + ADP</text>
        <dbReference type="Rhea" id="RHEA:11352"/>
        <dbReference type="ChEBI" id="CHEBI:22191"/>
        <dbReference type="ChEBI" id="CHEBI:30089"/>
        <dbReference type="ChEBI" id="CHEBI:30616"/>
        <dbReference type="ChEBI" id="CHEBI:456216"/>
        <dbReference type="EC" id="2.7.2.1"/>
    </reaction>
</comment>
<sequence length="400" mass="44095">MYIFVINSGSSSIKYQLFEMPEARVLCSGLVERIGHENAVLTHKIYKGGKEDILTSTEPINDHGKGLSKVEKLLTDAQVGVLKSLDEIDVVGHRVVHGGERFAATTRITDDVKKDIQQLFPLAPLHNPSNFLGIEVAEQIFSKASQVAVFDTAFHQTMPPKAFRYAIPEEFYSNLGIRAYGFHGTSHKYVAGKAAEYLQKPEAKIITIHLGNGCSMSAVENGQCVDTSMGLGPMNGLIMGTRSGDIDQSVIFYLVNREGYSLDEVNTILNKKSGMLGLTGYNDMRDITKAIDEGNANAQMAYDMYTYRIKKYLGAYIAALNGLDAVVFTAGVGENDIKVRQMVCQNMEYLGITLDEEKNAVRSKNLREINKEGASVKVLVVPTNEELEIARQCYELLAAE</sequence>
<evidence type="ECO:0000256" key="7">
    <source>
        <dbReference type="RuleBase" id="RU003835"/>
    </source>
</evidence>
<dbReference type="PANTHER" id="PTHR21060">
    <property type="entry name" value="ACETATE KINASE"/>
    <property type="match status" value="1"/>
</dbReference>
<dbReference type="PIRSF" id="PIRSF000722">
    <property type="entry name" value="Acetate_prop_kin"/>
    <property type="match status" value="1"/>
</dbReference>
<feature type="binding site" evidence="6">
    <location>
        <position position="7"/>
    </location>
    <ligand>
        <name>Mg(2+)</name>
        <dbReference type="ChEBI" id="CHEBI:18420"/>
    </ligand>
</feature>
<evidence type="ECO:0000256" key="3">
    <source>
        <dbReference type="ARBA" id="ARBA00022741"/>
    </source>
</evidence>
<dbReference type="SUPFAM" id="SSF53067">
    <property type="entry name" value="Actin-like ATPase domain"/>
    <property type="match status" value="2"/>
</dbReference>
<gene>
    <name evidence="6" type="primary">ackA</name>
    <name evidence="8" type="ORF">Q0590_10130</name>
</gene>
<dbReference type="Gene3D" id="3.30.420.40">
    <property type="match status" value="2"/>
</dbReference>
<dbReference type="GO" id="GO:0008776">
    <property type="term" value="F:acetate kinase activity"/>
    <property type="evidence" value="ECO:0007669"/>
    <property type="project" value="UniProtKB-EC"/>
</dbReference>
<evidence type="ECO:0000256" key="2">
    <source>
        <dbReference type="ARBA" id="ARBA00022679"/>
    </source>
</evidence>
<dbReference type="EMBL" id="JAUKPO010000004">
    <property type="protein sequence ID" value="MDO1446609.1"/>
    <property type="molecule type" value="Genomic_DNA"/>
</dbReference>
<keyword evidence="6" id="KW-0460">Magnesium</keyword>
<dbReference type="EC" id="2.7.2.1" evidence="6"/>
<comment type="function">
    <text evidence="6">Catalyzes the formation of acetyl phosphate from acetate and ATP. Can also catalyze the reverse reaction.</text>
</comment>
<organism evidence="8 9">
    <name type="scientific">Rhodocytophaga aerolata</name>
    <dbReference type="NCBI Taxonomy" id="455078"/>
    <lineage>
        <taxon>Bacteria</taxon>
        <taxon>Pseudomonadati</taxon>
        <taxon>Bacteroidota</taxon>
        <taxon>Cytophagia</taxon>
        <taxon>Cytophagales</taxon>
        <taxon>Rhodocytophagaceae</taxon>
        <taxon>Rhodocytophaga</taxon>
    </lineage>
</organism>
<keyword evidence="2 6" id="KW-0808">Transferase</keyword>
<dbReference type="InterPro" id="IPR043129">
    <property type="entry name" value="ATPase_NBD"/>
</dbReference>
<comment type="caution">
    <text evidence="8">The sequence shown here is derived from an EMBL/GenBank/DDBJ whole genome shotgun (WGS) entry which is preliminary data.</text>
</comment>
<proteinExistence type="inferred from homology"/>
<keyword evidence="9" id="KW-1185">Reference proteome</keyword>
<dbReference type="PANTHER" id="PTHR21060:SF15">
    <property type="entry name" value="ACETATE KINASE-RELATED"/>
    <property type="match status" value="1"/>
</dbReference>
<evidence type="ECO:0000313" key="9">
    <source>
        <dbReference type="Proteomes" id="UP001168528"/>
    </source>
</evidence>
<evidence type="ECO:0000313" key="8">
    <source>
        <dbReference type="EMBL" id="MDO1446609.1"/>
    </source>
</evidence>
<accession>A0ABT8R3D3</accession>
<dbReference type="NCBIfam" id="TIGR00016">
    <property type="entry name" value="ackA"/>
    <property type="match status" value="1"/>
</dbReference>
<evidence type="ECO:0000256" key="6">
    <source>
        <dbReference type="HAMAP-Rule" id="MF_00020"/>
    </source>
</evidence>
<dbReference type="PRINTS" id="PR00471">
    <property type="entry name" value="ACETATEKNASE"/>
</dbReference>
<feature type="binding site" evidence="6">
    <location>
        <position position="14"/>
    </location>
    <ligand>
        <name>ATP</name>
        <dbReference type="ChEBI" id="CHEBI:30616"/>
    </ligand>
</feature>
<evidence type="ECO:0000256" key="4">
    <source>
        <dbReference type="ARBA" id="ARBA00022777"/>
    </source>
</evidence>
<dbReference type="HAMAP" id="MF_00020">
    <property type="entry name" value="Acetate_kinase"/>
    <property type="match status" value="1"/>
</dbReference>
<feature type="active site" description="Proton donor/acceptor" evidence="6">
    <location>
        <position position="151"/>
    </location>
</feature>
<feature type="binding site" evidence="6">
    <location>
        <position position="94"/>
    </location>
    <ligand>
        <name>substrate</name>
    </ligand>
</feature>
<dbReference type="Pfam" id="PF00871">
    <property type="entry name" value="Acetate_kinase"/>
    <property type="match status" value="1"/>
</dbReference>
<comment type="similarity">
    <text evidence="1 6 7">Belongs to the acetokinase family.</text>
</comment>
<keyword evidence="4 6" id="KW-0418">Kinase</keyword>
<feature type="binding site" evidence="6">
    <location>
        <begin position="283"/>
        <end position="285"/>
    </location>
    <ligand>
        <name>ATP</name>
        <dbReference type="ChEBI" id="CHEBI:30616"/>
    </ligand>
</feature>
<feature type="binding site" evidence="6">
    <location>
        <begin position="331"/>
        <end position="335"/>
    </location>
    <ligand>
        <name>ATP</name>
        <dbReference type="ChEBI" id="CHEBI:30616"/>
    </ligand>
</feature>
<protein>
    <recommendedName>
        <fullName evidence="6">Acetate kinase</fullName>
        <ecNumber evidence="6">2.7.2.1</ecNumber>
    </recommendedName>
    <alternativeName>
        <fullName evidence="6">Acetokinase</fullName>
    </alternativeName>
</protein>
<name>A0ABT8R3D3_9BACT</name>
<keyword evidence="6" id="KW-0479">Metal-binding</keyword>
<feature type="site" description="Transition state stabilizer" evidence="6">
    <location>
        <position position="183"/>
    </location>
</feature>
<keyword evidence="3 6" id="KW-0547">Nucleotide-binding</keyword>
<reference evidence="8" key="1">
    <citation type="submission" date="2023-07" db="EMBL/GenBank/DDBJ databases">
        <title>The genome sequence of Rhodocytophaga aerolata KACC 12507.</title>
        <authorList>
            <person name="Zhang X."/>
        </authorList>
    </citation>
    <scope>NUCLEOTIDE SEQUENCE</scope>
    <source>
        <strain evidence="8">KACC 12507</strain>
    </source>
</reference>
<dbReference type="CDD" id="cd24010">
    <property type="entry name" value="ASKHA_NBD_AcK_PK"/>
    <property type="match status" value="1"/>
</dbReference>
<dbReference type="RefSeq" id="WP_302037410.1">
    <property type="nucleotide sequence ID" value="NZ_JAUKPO010000004.1"/>
</dbReference>
<dbReference type="InterPro" id="IPR004372">
    <property type="entry name" value="Ac/propionate_kinase"/>
</dbReference>
<feature type="binding site" evidence="6">
    <location>
        <position position="385"/>
    </location>
    <ligand>
        <name>Mg(2+)</name>
        <dbReference type="ChEBI" id="CHEBI:18420"/>
    </ligand>
</feature>